<dbReference type="InterPro" id="IPR029044">
    <property type="entry name" value="Nucleotide-diphossugar_trans"/>
</dbReference>
<keyword evidence="5" id="KW-1133">Transmembrane helix</keyword>
<dbReference type="PANTHER" id="PTHR43630">
    <property type="entry name" value="POLY-BETA-1,6-N-ACETYL-D-GLUCOSAMINE SYNTHASE"/>
    <property type="match status" value="1"/>
</dbReference>
<dbReference type="PANTHER" id="PTHR43630:SF1">
    <property type="entry name" value="POLY-BETA-1,6-N-ACETYL-D-GLUCOSAMINE SYNTHASE"/>
    <property type="match status" value="1"/>
</dbReference>
<feature type="transmembrane region" description="Helical" evidence="5">
    <location>
        <begin position="12"/>
        <end position="32"/>
    </location>
</feature>
<keyword evidence="2" id="KW-0328">Glycosyltransferase</keyword>
<keyword evidence="7" id="KW-1185">Reference proteome</keyword>
<dbReference type="SUPFAM" id="SSF53448">
    <property type="entry name" value="Nucleotide-diphospho-sugar transferases"/>
    <property type="match status" value="1"/>
</dbReference>
<feature type="region of interest" description="Disordered" evidence="4">
    <location>
        <begin position="461"/>
        <end position="498"/>
    </location>
</feature>
<sequence length="498" mass="55931">MTLGDFVVYANYFVLTYFLVINAVYLVLYAISFAEIADYVRRDVFSGLSELFASNYAPPATIVVPAYNEEATIVDSVRSFLTLHYPLHEVVVVNDGSKDETLNVLIREFDLHESDQPVRLQLETAEITGVYASPTERLVVVDKANGGKSDALNAGICAAQYPLVCCMDADIILEEDALLRIARPLVESGSVAAVGGIVRVANGSRFEKGRIIEPKTPRKALPNFQIVEYLRAFIAVRTAWSRLNCLLIISGAFGMFRRRDVIAAGGYASDTVGEDMELVTRMHRVLRENDRMYKISFVPDPVAWTEVPESLRVLGRQRNRWHRGLIDTLFRHRKMLFNPRYGAVGVLGMPYFFLFEFLGPVVELAGYVAFAAGLFLGVINLPFAIAFFLAAIGLGVLLSTAAVFLEELRLERYPRWRDLLKLTFYGILENFGYRQINTLWRALAIVSFARKNTEWGAMERKGFDEGEADGGIKYTPGKDEKRAETAPETVREPTRRSE</sequence>
<reference evidence="6 7" key="1">
    <citation type="submission" date="2019-10" db="EMBL/GenBank/DDBJ databases">
        <title>Rubrobacter sp nov SCSIO 52090 isolated from a deep-sea sediment in the South China Sea.</title>
        <authorList>
            <person name="Chen R.W."/>
        </authorList>
    </citation>
    <scope>NUCLEOTIDE SEQUENCE [LARGE SCALE GENOMIC DNA]</scope>
    <source>
        <strain evidence="6 7">SCSIO 52909</strain>
    </source>
</reference>
<evidence type="ECO:0000256" key="3">
    <source>
        <dbReference type="ARBA" id="ARBA00022679"/>
    </source>
</evidence>
<comment type="similarity">
    <text evidence="1">Belongs to the glycosyltransferase 2 family.</text>
</comment>
<evidence type="ECO:0000256" key="1">
    <source>
        <dbReference type="ARBA" id="ARBA00006739"/>
    </source>
</evidence>
<evidence type="ECO:0000256" key="4">
    <source>
        <dbReference type="SAM" id="MobiDB-lite"/>
    </source>
</evidence>
<evidence type="ECO:0000313" key="6">
    <source>
        <dbReference type="EMBL" id="QIN81614.1"/>
    </source>
</evidence>
<feature type="compositionally biased region" description="Basic and acidic residues" evidence="4">
    <location>
        <begin position="476"/>
        <end position="498"/>
    </location>
</feature>
<dbReference type="KEGG" id="rub:GBA63_02450"/>
<dbReference type="GO" id="GO:0016757">
    <property type="term" value="F:glycosyltransferase activity"/>
    <property type="evidence" value="ECO:0007669"/>
    <property type="project" value="UniProtKB-KW"/>
</dbReference>
<evidence type="ECO:0000313" key="7">
    <source>
        <dbReference type="Proteomes" id="UP000501452"/>
    </source>
</evidence>
<keyword evidence="5" id="KW-0812">Transmembrane</keyword>
<proteinExistence type="inferred from homology"/>
<feature type="transmembrane region" description="Helical" evidence="5">
    <location>
        <begin position="374"/>
        <end position="405"/>
    </location>
</feature>
<dbReference type="Gene3D" id="3.90.550.10">
    <property type="entry name" value="Spore Coat Polysaccharide Biosynthesis Protein SpsA, Chain A"/>
    <property type="match status" value="1"/>
</dbReference>
<dbReference type="AlphaFoldDB" id="A0A6G8Q544"/>
<dbReference type="Pfam" id="PF13641">
    <property type="entry name" value="Glyco_tranf_2_3"/>
    <property type="match status" value="1"/>
</dbReference>
<protein>
    <submittedName>
        <fullName evidence="6">Glycosyltransferase</fullName>
    </submittedName>
</protein>
<keyword evidence="3 6" id="KW-0808">Transferase</keyword>
<keyword evidence="5" id="KW-0472">Membrane</keyword>
<accession>A0A6G8Q544</accession>
<gene>
    <name evidence="6" type="ORF">GBA63_02450</name>
</gene>
<name>A0A6G8Q544_9ACTN</name>
<organism evidence="6 7">
    <name type="scientific">Rubrobacter tropicus</name>
    <dbReference type="NCBI Taxonomy" id="2653851"/>
    <lineage>
        <taxon>Bacteria</taxon>
        <taxon>Bacillati</taxon>
        <taxon>Actinomycetota</taxon>
        <taxon>Rubrobacteria</taxon>
        <taxon>Rubrobacterales</taxon>
        <taxon>Rubrobacteraceae</taxon>
        <taxon>Rubrobacter</taxon>
    </lineage>
</organism>
<dbReference type="EMBL" id="CP045119">
    <property type="protein sequence ID" value="QIN81614.1"/>
    <property type="molecule type" value="Genomic_DNA"/>
</dbReference>
<dbReference type="Proteomes" id="UP000501452">
    <property type="component" value="Chromosome"/>
</dbReference>
<dbReference type="CDD" id="cd06423">
    <property type="entry name" value="CESA_like"/>
    <property type="match status" value="1"/>
</dbReference>
<evidence type="ECO:0000256" key="5">
    <source>
        <dbReference type="SAM" id="Phobius"/>
    </source>
</evidence>
<evidence type="ECO:0000256" key="2">
    <source>
        <dbReference type="ARBA" id="ARBA00022676"/>
    </source>
</evidence>
<dbReference type="RefSeq" id="WP_166173162.1">
    <property type="nucleotide sequence ID" value="NZ_CP045119.1"/>
</dbReference>
<feature type="transmembrane region" description="Helical" evidence="5">
    <location>
        <begin position="341"/>
        <end position="362"/>
    </location>
</feature>